<gene>
    <name evidence="8" type="ORF">GCM10010885_01410</name>
</gene>
<dbReference type="PANTHER" id="PTHR47683:SF2">
    <property type="entry name" value="RNA-BINDING S4 DOMAIN-CONTAINING PROTEIN"/>
    <property type="match status" value="1"/>
</dbReference>
<dbReference type="GO" id="GO:0000455">
    <property type="term" value="P:enzyme-directed rRNA pseudouridine synthesis"/>
    <property type="evidence" value="ECO:0007669"/>
    <property type="project" value="UniProtKB-ARBA"/>
</dbReference>
<feature type="region of interest" description="Disordered" evidence="6">
    <location>
        <begin position="249"/>
        <end position="273"/>
    </location>
</feature>
<dbReference type="Gene3D" id="3.10.290.10">
    <property type="entry name" value="RNA-binding S4 domain"/>
    <property type="match status" value="1"/>
</dbReference>
<dbReference type="FunFam" id="3.10.290.10:FF:000003">
    <property type="entry name" value="Pseudouridine synthase"/>
    <property type="match status" value="1"/>
</dbReference>
<comment type="caution">
    <text evidence="8">The sequence shown here is derived from an EMBL/GenBank/DDBJ whole genome shotgun (WGS) entry which is preliminary data.</text>
</comment>
<dbReference type="InterPro" id="IPR020094">
    <property type="entry name" value="TruA/RsuA/RluB/E/F_N"/>
</dbReference>
<keyword evidence="2 4" id="KW-0694">RNA-binding</keyword>
<reference evidence="8" key="1">
    <citation type="journal article" date="2014" name="Int. J. Syst. Evol. Microbiol.">
        <title>Complete genome sequence of Corynebacterium casei LMG S-19264T (=DSM 44701T), isolated from a smear-ripened cheese.</title>
        <authorList>
            <consortium name="US DOE Joint Genome Institute (JGI-PGF)"/>
            <person name="Walter F."/>
            <person name="Albersmeier A."/>
            <person name="Kalinowski J."/>
            <person name="Ruckert C."/>
        </authorList>
    </citation>
    <scope>NUCLEOTIDE SEQUENCE</scope>
    <source>
        <strain evidence="8">JCM 18487</strain>
    </source>
</reference>
<dbReference type="CDD" id="cd00165">
    <property type="entry name" value="S4"/>
    <property type="match status" value="1"/>
</dbReference>
<name>A0A917K2R7_9BACL</name>
<accession>A0A917K2R7</accession>
<evidence type="ECO:0000256" key="1">
    <source>
        <dbReference type="ARBA" id="ARBA00008348"/>
    </source>
</evidence>
<protein>
    <recommendedName>
        <fullName evidence="5">Pseudouridine synthase</fullName>
        <ecNumber evidence="5">5.4.99.-</ecNumber>
    </recommendedName>
</protein>
<dbReference type="Gene3D" id="3.30.70.580">
    <property type="entry name" value="Pseudouridine synthase I, catalytic domain, N-terminal subdomain"/>
    <property type="match status" value="1"/>
</dbReference>
<dbReference type="PANTHER" id="PTHR47683">
    <property type="entry name" value="PSEUDOURIDINE SYNTHASE FAMILY PROTEIN-RELATED"/>
    <property type="match status" value="1"/>
</dbReference>
<evidence type="ECO:0000256" key="3">
    <source>
        <dbReference type="ARBA" id="ARBA00023235"/>
    </source>
</evidence>
<evidence type="ECO:0000313" key="8">
    <source>
        <dbReference type="EMBL" id="GGI95501.1"/>
    </source>
</evidence>
<dbReference type="SMART" id="SM00363">
    <property type="entry name" value="S4"/>
    <property type="match status" value="1"/>
</dbReference>
<evidence type="ECO:0000256" key="2">
    <source>
        <dbReference type="ARBA" id="ARBA00022884"/>
    </source>
</evidence>
<feature type="domain" description="RNA-binding S4" evidence="7">
    <location>
        <begin position="4"/>
        <end position="63"/>
    </location>
</feature>
<evidence type="ECO:0000256" key="6">
    <source>
        <dbReference type="SAM" id="MobiDB-lite"/>
    </source>
</evidence>
<dbReference type="InterPro" id="IPR042092">
    <property type="entry name" value="PsdUridine_s_RsuA/RluB/E/F_cat"/>
</dbReference>
<dbReference type="GO" id="GO:0120159">
    <property type="term" value="F:rRNA pseudouridine synthase activity"/>
    <property type="evidence" value="ECO:0007669"/>
    <property type="project" value="UniProtKB-ARBA"/>
</dbReference>
<dbReference type="FunFam" id="3.30.70.1560:FF:000001">
    <property type="entry name" value="Pseudouridine synthase"/>
    <property type="match status" value="1"/>
</dbReference>
<dbReference type="SUPFAM" id="SSF55120">
    <property type="entry name" value="Pseudouridine synthase"/>
    <property type="match status" value="1"/>
</dbReference>
<dbReference type="InterPro" id="IPR050343">
    <property type="entry name" value="RsuA_PseudoU_synthase"/>
</dbReference>
<dbReference type="InterPro" id="IPR020103">
    <property type="entry name" value="PsdUridine_synth_cat_dom_sf"/>
</dbReference>
<dbReference type="PROSITE" id="PS50889">
    <property type="entry name" value="S4"/>
    <property type="match status" value="1"/>
</dbReference>
<evidence type="ECO:0000256" key="5">
    <source>
        <dbReference type="RuleBase" id="RU003887"/>
    </source>
</evidence>
<keyword evidence="9" id="KW-1185">Reference proteome</keyword>
<dbReference type="Pfam" id="PF00849">
    <property type="entry name" value="PseudoU_synth_2"/>
    <property type="match status" value="1"/>
</dbReference>
<dbReference type="Gene3D" id="3.30.70.1560">
    <property type="entry name" value="Alpha-L RNA-binding motif"/>
    <property type="match status" value="1"/>
</dbReference>
<dbReference type="NCBIfam" id="TIGR00093">
    <property type="entry name" value="pseudouridine synthase"/>
    <property type="match status" value="1"/>
</dbReference>
<dbReference type="CDD" id="cd02870">
    <property type="entry name" value="PseudoU_synth_RsuA_like"/>
    <property type="match status" value="1"/>
</dbReference>
<organism evidence="8 9">
    <name type="scientific">Alicyclobacillus cellulosilyticus</name>
    <dbReference type="NCBI Taxonomy" id="1003997"/>
    <lineage>
        <taxon>Bacteria</taxon>
        <taxon>Bacillati</taxon>
        <taxon>Bacillota</taxon>
        <taxon>Bacilli</taxon>
        <taxon>Bacillales</taxon>
        <taxon>Alicyclobacillaceae</taxon>
        <taxon>Alicyclobacillus</taxon>
    </lineage>
</organism>
<evidence type="ECO:0000313" key="9">
    <source>
        <dbReference type="Proteomes" id="UP000637695"/>
    </source>
</evidence>
<keyword evidence="3 5" id="KW-0413">Isomerase</keyword>
<dbReference type="InterPro" id="IPR036986">
    <property type="entry name" value="S4_RNA-bd_sf"/>
</dbReference>
<dbReference type="Pfam" id="PF01479">
    <property type="entry name" value="S4"/>
    <property type="match status" value="1"/>
</dbReference>
<proteinExistence type="inferred from homology"/>
<dbReference type="InterPro" id="IPR018496">
    <property type="entry name" value="PsdUridine_synth_RsuA/RluB_CS"/>
</dbReference>
<dbReference type="InterPro" id="IPR002942">
    <property type="entry name" value="S4_RNA-bd"/>
</dbReference>
<dbReference type="EMBL" id="BMOY01000002">
    <property type="protein sequence ID" value="GGI95501.1"/>
    <property type="molecule type" value="Genomic_DNA"/>
</dbReference>
<dbReference type="InterPro" id="IPR006145">
    <property type="entry name" value="PsdUridine_synth_RsuA/RluA"/>
</dbReference>
<sequence length="273" mass="30672">MALERLQKVLARAGVASRRACEALITAGRVAVDGEIVQTLGTKVDAATQTITVDGKPISLASPVCLMLHKPTSYISSVYDPEGRRTVMALLRGVDERVYPVGRLDYDSTGLLLFSNDGELTHRLLHPSWKVEKVYRVTVLGMPEREVIRKLREGVPLEDGVTQPADVRVLRHHPLESVLEITIREGRNRQVRRMFEAVGYPVKRLKRVRFGPLELGGLPPGRWRWLTREEWDALYQSVGLTPPPYRVPAPPEAVRKRSGHPPYAVAARKRSVR</sequence>
<comment type="similarity">
    <text evidence="1 5">Belongs to the pseudouridine synthase RsuA family.</text>
</comment>
<dbReference type="GO" id="GO:0003723">
    <property type="term" value="F:RNA binding"/>
    <property type="evidence" value="ECO:0007669"/>
    <property type="project" value="UniProtKB-KW"/>
</dbReference>
<dbReference type="InterPro" id="IPR000748">
    <property type="entry name" value="PsdUridine_synth_RsuA/RluB/E/F"/>
</dbReference>
<dbReference type="AlphaFoldDB" id="A0A917K2R7"/>
<dbReference type="Proteomes" id="UP000637695">
    <property type="component" value="Unassembled WGS sequence"/>
</dbReference>
<dbReference type="PROSITE" id="PS01149">
    <property type="entry name" value="PSI_RSU"/>
    <property type="match status" value="1"/>
</dbReference>
<dbReference type="EC" id="5.4.99.-" evidence="5"/>
<evidence type="ECO:0000259" key="7">
    <source>
        <dbReference type="SMART" id="SM00363"/>
    </source>
</evidence>
<reference evidence="8" key="2">
    <citation type="submission" date="2020-09" db="EMBL/GenBank/DDBJ databases">
        <authorList>
            <person name="Sun Q."/>
            <person name="Ohkuma M."/>
        </authorList>
    </citation>
    <scope>NUCLEOTIDE SEQUENCE</scope>
    <source>
        <strain evidence="8">JCM 18487</strain>
    </source>
</reference>
<dbReference type="SUPFAM" id="SSF55174">
    <property type="entry name" value="Alpha-L RNA-binding motif"/>
    <property type="match status" value="1"/>
</dbReference>
<evidence type="ECO:0000256" key="4">
    <source>
        <dbReference type="PROSITE-ProRule" id="PRU00182"/>
    </source>
</evidence>
<dbReference type="GO" id="GO:0005829">
    <property type="term" value="C:cytosol"/>
    <property type="evidence" value="ECO:0007669"/>
    <property type="project" value="UniProtKB-ARBA"/>
</dbReference>